<accession>A0A4C1ZBR9</accession>
<protein>
    <submittedName>
        <fullName evidence="2">Uncharacterized protein</fullName>
    </submittedName>
</protein>
<evidence type="ECO:0000256" key="1">
    <source>
        <dbReference type="SAM" id="MobiDB-lite"/>
    </source>
</evidence>
<evidence type="ECO:0000313" key="2">
    <source>
        <dbReference type="EMBL" id="GBP85268.1"/>
    </source>
</evidence>
<name>A0A4C1ZBR9_EUMVA</name>
<sequence>MSCPGSDARVAVGCGVCGGRMTNCRSRRQLIRGIKIKAKLKVNLNDLPSVVCPINYDKGLLKKRAYSSLKDPARFSDSFEKHSTPRVVKAVILPQQHPQAVDSARVTLSRGKTTEFHHSLPAARALSDLSVIRSETRSLHRPPLRYGKIPQHTPSIPPGDIAPPLRFRMNDTYKRSVPLRYFNFKDMQRPLTRCNEVIP</sequence>
<dbReference type="AlphaFoldDB" id="A0A4C1ZBR9"/>
<reference evidence="2 3" key="1">
    <citation type="journal article" date="2019" name="Commun. Biol.">
        <title>The bagworm genome reveals a unique fibroin gene that provides high tensile strength.</title>
        <authorList>
            <person name="Kono N."/>
            <person name="Nakamura H."/>
            <person name="Ohtoshi R."/>
            <person name="Tomita M."/>
            <person name="Numata K."/>
            <person name="Arakawa K."/>
        </authorList>
    </citation>
    <scope>NUCLEOTIDE SEQUENCE [LARGE SCALE GENOMIC DNA]</scope>
</reference>
<evidence type="ECO:0000313" key="3">
    <source>
        <dbReference type="Proteomes" id="UP000299102"/>
    </source>
</evidence>
<keyword evidence="3" id="KW-1185">Reference proteome</keyword>
<feature type="region of interest" description="Disordered" evidence="1">
    <location>
        <begin position="142"/>
        <end position="162"/>
    </location>
</feature>
<organism evidence="2 3">
    <name type="scientific">Eumeta variegata</name>
    <name type="common">Bagworm moth</name>
    <name type="synonym">Eumeta japonica</name>
    <dbReference type="NCBI Taxonomy" id="151549"/>
    <lineage>
        <taxon>Eukaryota</taxon>
        <taxon>Metazoa</taxon>
        <taxon>Ecdysozoa</taxon>
        <taxon>Arthropoda</taxon>
        <taxon>Hexapoda</taxon>
        <taxon>Insecta</taxon>
        <taxon>Pterygota</taxon>
        <taxon>Neoptera</taxon>
        <taxon>Endopterygota</taxon>
        <taxon>Lepidoptera</taxon>
        <taxon>Glossata</taxon>
        <taxon>Ditrysia</taxon>
        <taxon>Tineoidea</taxon>
        <taxon>Psychidae</taxon>
        <taxon>Oiketicinae</taxon>
        <taxon>Eumeta</taxon>
    </lineage>
</organism>
<dbReference type="EMBL" id="BGZK01001726">
    <property type="protein sequence ID" value="GBP85268.1"/>
    <property type="molecule type" value="Genomic_DNA"/>
</dbReference>
<proteinExistence type="predicted"/>
<gene>
    <name evidence="2" type="ORF">EVAR_64936_1</name>
</gene>
<comment type="caution">
    <text evidence="2">The sequence shown here is derived from an EMBL/GenBank/DDBJ whole genome shotgun (WGS) entry which is preliminary data.</text>
</comment>
<dbReference type="Proteomes" id="UP000299102">
    <property type="component" value="Unassembled WGS sequence"/>
</dbReference>